<evidence type="ECO:0000313" key="3">
    <source>
        <dbReference type="Proteomes" id="UP000244912"/>
    </source>
</evidence>
<name>A0A2R8BSU0_9RHOB</name>
<evidence type="ECO:0000313" key="2">
    <source>
        <dbReference type="EMBL" id="SPJ23195.1"/>
    </source>
</evidence>
<dbReference type="EMBL" id="ONZF01000002">
    <property type="protein sequence ID" value="SPJ23195.1"/>
    <property type="molecule type" value="Genomic_DNA"/>
</dbReference>
<keyword evidence="3" id="KW-1185">Reference proteome</keyword>
<feature type="domain" description="Aminoglycoside phosphotransferase" evidence="1">
    <location>
        <begin position="17"/>
        <end position="243"/>
    </location>
</feature>
<gene>
    <name evidence="2" type="ORF">PAA8504_01000</name>
</gene>
<dbReference type="AlphaFoldDB" id="A0A2R8BSU0"/>
<dbReference type="InterPro" id="IPR011009">
    <property type="entry name" value="Kinase-like_dom_sf"/>
</dbReference>
<organism evidence="2 3">
    <name type="scientific">Palleronia abyssalis</name>
    <dbReference type="NCBI Taxonomy" id="1501240"/>
    <lineage>
        <taxon>Bacteria</taxon>
        <taxon>Pseudomonadati</taxon>
        <taxon>Pseudomonadota</taxon>
        <taxon>Alphaproteobacteria</taxon>
        <taxon>Rhodobacterales</taxon>
        <taxon>Roseobacteraceae</taxon>
        <taxon>Palleronia</taxon>
    </lineage>
</organism>
<dbReference type="Gene3D" id="3.30.200.20">
    <property type="entry name" value="Phosphorylase Kinase, domain 1"/>
    <property type="match status" value="1"/>
</dbReference>
<dbReference type="OrthoDB" id="9809275at2"/>
<evidence type="ECO:0000259" key="1">
    <source>
        <dbReference type="Pfam" id="PF01636"/>
    </source>
</evidence>
<dbReference type="SUPFAM" id="SSF56112">
    <property type="entry name" value="Protein kinase-like (PK-like)"/>
    <property type="match status" value="1"/>
</dbReference>
<proteinExistence type="predicted"/>
<dbReference type="Proteomes" id="UP000244912">
    <property type="component" value="Unassembled WGS sequence"/>
</dbReference>
<protein>
    <recommendedName>
        <fullName evidence="1">Aminoglycoside phosphotransferase domain-containing protein</fullName>
    </recommendedName>
</protein>
<dbReference type="InterPro" id="IPR002575">
    <property type="entry name" value="Aminoglycoside_PTrfase"/>
</dbReference>
<reference evidence="2 3" key="1">
    <citation type="submission" date="2018-03" db="EMBL/GenBank/DDBJ databases">
        <authorList>
            <person name="Keele B.F."/>
        </authorList>
    </citation>
    <scope>NUCLEOTIDE SEQUENCE [LARGE SCALE GENOMIC DNA]</scope>
    <source>
        <strain evidence="2 3">CECT 8504</strain>
    </source>
</reference>
<accession>A0A2R8BSU0</accession>
<dbReference type="Gene3D" id="3.90.1200.10">
    <property type="match status" value="1"/>
</dbReference>
<dbReference type="Pfam" id="PF01636">
    <property type="entry name" value="APH"/>
    <property type="match status" value="1"/>
</dbReference>
<sequence>MLDDFLNRHGWSDAVREPLAGDASTRRYTRLRKPAARAILMDSDATPVAPFLRVQQHLATIGLTAPRIFAVDEVAGLILLEDLGDDTFAALIQRGGDERALYEAATDLLVSLHRSPAPAWAETYSPAKMAAFLAPAWDHCVAPEDKGGCHRIETVLRDLLDHTWDDSAVLLHRDYHAENLIWLPGRGGDQRVGLLDFQDALAGHPAYDLASLLQDARRDVDPALEDAMIVRFCAATGRDPARFRAAYTLQALQRHTRILGIFAKLAVTRGKPGYLAMMPRVRAHMKRCLSHPIAEPLRAPIEDILLKPAYA</sequence>
<dbReference type="RefSeq" id="WP_108893055.1">
    <property type="nucleotide sequence ID" value="NZ_ONZF01000002.1"/>
</dbReference>